<protein>
    <submittedName>
        <fullName evidence="1">Uncharacterized protein</fullName>
    </submittedName>
</protein>
<gene>
    <name evidence="1" type="ORF">HMPREF3293_03139</name>
</gene>
<dbReference type="EMBL" id="LSZW01000067">
    <property type="protein sequence ID" value="KXK64091.1"/>
    <property type="molecule type" value="Genomic_DNA"/>
</dbReference>
<proteinExistence type="predicted"/>
<name>A0A136Q071_9FIRM</name>
<evidence type="ECO:0000313" key="1">
    <source>
        <dbReference type="EMBL" id="KXK64091.1"/>
    </source>
</evidence>
<dbReference type="AlphaFoldDB" id="A0A136Q071"/>
<keyword evidence="2" id="KW-1185">Reference proteome</keyword>
<dbReference type="Proteomes" id="UP000070366">
    <property type="component" value="Unassembled WGS sequence"/>
</dbReference>
<sequence>MKTGTHFMRSVSCEFVKFGVVSFGFFCFLKEKRIEYRFGRLMCL</sequence>
<accession>A0A136Q071</accession>
<dbReference type="STRING" id="626937.HMPREF3293_03139"/>
<evidence type="ECO:0000313" key="2">
    <source>
        <dbReference type="Proteomes" id="UP000070366"/>
    </source>
</evidence>
<comment type="caution">
    <text evidence="1">The sequence shown here is derived from an EMBL/GenBank/DDBJ whole genome shotgun (WGS) entry which is preliminary data.</text>
</comment>
<organism evidence="1 2">
    <name type="scientific">Christensenella minuta</name>
    <dbReference type="NCBI Taxonomy" id="626937"/>
    <lineage>
        <taxon>Bacteria</taxon>
        <taxon>Bacillati</taxon>
        <taxon>Bacillota</taxon>
        <taxon>Clostridia</taxon>
        <taxon>Christensenellales</taxon>
        <taxon>Christensenellaceae</taxon>
        <taxon>Christensenella</taxon>
    </lineage>
</organism>
<reference evidence="1 2" key="1">
    <citation type="submission" date="2016-02" db="EMBL/GenBank/DDBJ databases">
        <authorList>
            <person name="Wen L."/>
            <person name="He K."/>
            <person name="Yang H."/>
        </authorList>
    </citation>
    <scope>NUCLEOTIDE SEQUENCE [LARGE SCALE GENOMIC DNA]</scope>
    <source>
        <strain evidence="1 2">DSM 22607</strain>
    </source>
</reference>